<name>A0A9P6RII0_9FUNG</name>
<accession>A0A9P6RII0</accession>
<dbReference type="Proteomes" id="UP000823405">
    <property type="component" value="Unassembled WGS sequence"/>
</dbReference>
<proteinExistence type="predicted"/>
<reference evidence="2" key="1">
    <citation type="journal article" date="2020" name="Fungal Divers.">
        <title>Resolving the Mortierellaceae phylogeny through synthesis of multi-gene phylogenetics and phylogenomics.</title>
        <authorList>
            <person name="Vandepol N."/>
            <person name="Liber J."/>
            <person name="Desiro A."/>
            <person name="Na H."/>
            <person name="Kennedy M."/>
            <person name="Barry K."/>
            <person name="Grigoriev I.V."/>
            <person name="Miller A.N."/>
            <person name="O'Donnell K."/>
            <person name="Stajich J.E."/>
            <person name="Bonito G."/>
        </authorList>
    </citation>
    <scope>NUCLEOTIDE SEQUENCE</scope>
    <source>
        <strain evidence="2">NVP60</strain>
    </source>
</reference>
<keyword evidence="3" id="KW-1185">Reference proteome</keyword>
<feature type="compositionally biased region" description="Basic and acidic residues" evidence="1">
    <location>
        <begin position="1"/>
        <end position="11"/>
    </location>
</feature>
<dbReference type="OrthoDB" id="2446569at2759"/>
<organism evidence="2 3">
    <name type="scientific">Linnemannia gamsii</name>
    <dbReference type="NCBI Taxonomy" id="64522"/>
    <lineage>
        <taxon>Eukaryota</taxon>
        <taxon>Fungi</taxon>
        <taxon>Fungi incertae sedis</taxon>
        <taxon>Mucoromycota</taxon>
        <taxon>Mortierellomycotina</taxon>
        <taxon>Mortierellomycetes</taxon>
        <taxon>Mortierellales</taxon>
        <taxon>Mortierellaceae</taxon>
        <taxon>Linnemannia</taxon>
    </lineage>
</organism>
<evidence type="ECO:0000256" key="1">
    <source>
        <dbReference type="SAM" id="MobiDB-lite"/>
    </source>
</evidence>
<protein>
    <submittedName>
        <fullName evidence="2">Uncharacterized protein</fullName>
    </submittedName>
</protein>
<gene>
    <name evidence="2" type="ORF">BGZ97_003638</name>
</gene>
<feature type="region of interest" description="Disordered" evidence="1">
    <location>
        <begin position="1"/>
        <end position="34"/>
    </location>
</feature>
<evidence type="ECO:0000313" key="3">
    <source>
        <dbReference type="Proteomes" id="UP000823405"/>
    </source>
</evidence>
<comment type="caution">
    <text evidence="2">The sequence shown here is derived from an EMBL/GenBank/DDBJ whole genome shotgun (WGS) entry which is preliminary data.</text>
</comment>
<sequence>MDPESLHHDAVPMRPHPASHHPSSSSDPTAMSAAVPLHPHPVARIKSTKAHVPSACINCKKAHLACD</sequence>
<evidence type="ECO:0000313" key="2">
    <source>
        <dbReference type="EMBL" id="KAG0318516.1"/>
    </source>
</evidence>
<feature type="non-terminal residue" evidence="2">
    <location>
        <position position="67"/>
    </location>
</feature>
<dbReference type="EMBL" id="JAAAIN010000187">
    <property type="protein sequence ID" value="KAG0318516.1"/>
    <property type="molecule type" value="Genomic_DNA"/>
</dbReference>
<dbReference type="AlphaFoldDB" id="A0A9P6RII0"/>